<gene>
    <name evidence="4" type="ORF">IFR04_000787</name>
</gene>
<evidence type="ECO:0000313" key="4">
    <source>
        <dbReference type="EMBL" id="KAG4426080.1"/>
    </source>
</evidence>
<dbReference type="PANTHER" id="PTHR10366:SF814">
    <property type="entry name" value="NAD-DEPENDENT EPIMERASE_DEHYDRATASE DOMAIN-CONTAINING PROTEIN"/>
    <property type="match status" value="1"/>
</dbReference>
<dbReference type="Gene3D" id="3.40.50.720">
    <property type="entry name" value="NAD(P)-binding Rossmann-like Domain"/>
    <property type="match status" value="1"/>
</dbReference>
<feature type="domain" description="NAD-dependent epimerase/dehydratase" evidence="3">
    <location>
        <begin position="5"/>
        <end position="265"/>
    </location>
</feature>
<dbReference type="InterPro" id="IPR001509">
    <property type="entry name" value="Epimerase_deHydtase"/>
</dbReference>
<dbReference type="SUPFAM" id="SSF51735">
    <property type="entry name" value="NAD(P)-binding Rossmann-fold domains"/>
    <property type="match status" value="1"/>
</dbReference>
<keyword evidence="5" id="KW-1185">Reference proteome</keyword>
<proteinExistence type="inferred from homology"/>
<organism evidence="4 5">
    <name type="scientific">Cadophora malorum</name>
    <dbReference type="NCBI Taxonomy" id="108018"/>
    <lineage>
        <taxon>Eukaryota</taxon>
        <taxon>Fungi</taxon>
        <taxon>Dikarya</taxon>
        <taxon>Ascomycota</taxon>
        <taxon>Pezizomycotina</taxon>
        <taxon>Leotiomycetes</taxon>
        <taxon>Helotiales</taxon>
        <taxon>Ploettnerulaceae</taxon>
        <taxon>Cadophora</taxon>
    </lineage>
</organism>
<accession>A0A8H8BVX3</accession>
<name>A0A8H8BVX3_9HELO</name>
<reference evidence="4" key="1">
    <citation type="submission" date="2021-02" db="EMBL/GenBank/DDBJ databases">
        <title>Genome sequence Cadophora malorum strain M34.</title>
        <authorList>
            <person name="Stefanovic E."/>
            <person name="Vu D."/>
            <person name="Scully C."/>
            <person name="Dijksterhuis J."/>
            <person name="Roader J."/>
            <person name="Houbraken J."/>
        </authorList>
    </citation>
    <scope>NUCLEOTIDE SEQUENCE</scope>
    <source>
        <strain evidence="4">M34</strain>
    </source>
</reference>
<dbReference type="AlphaFoldDB" id="A0A8H8BVX3"/>
<keyword evidence="1" id="KW-0560">Oxidoreductase</keyword>
<comment type="caution">
    <text evidence="4">The sequence shown here is derived from an EMBL/GenBank/DDBJ whole genome shotgun (WGS) entry which is preliminary data.</text>
</comment>
<evidence type="ECO:0000259" key="3">
    <source>
        <dbReference type="Pfam" id="PF01370"/>
    </source>
</evidence>
<dbReference type="InterPro" id="IPR036291">
    <property type="entry name" value="NAD(P)-bd_dom_sf"/>
</dbReference>
<dbReference type="EMBL" id="JAFJYH010000005">
    <property type="protein sequence ID" value="KAG4426080.1"/>
    <property type="molecule type" value="Genomic_DNA"/>
</dbReference>
<dbReference type="Pfam" id="PF01370">
    <property type="entry name" value="Epimerase"/>
    <property type="match status" value="1"/>
</dbReference>
<dbReference type="InterPro" id="IPR050425">
    <property type="entry name" value="NAD(P)_dehydrat-like"/>
</dbReference>
<comment type="similarity">
    <text evidence="2">Belongs to the NAD(P)-dependent epimerase/dehydratase family. Dihydroflavonol-4-reductase subfamily.</text>
</comment>
<sequence length="339" mass="36756">MPNTLVTGANGFVAAHVIDQLIAAGHQVTGSVRSLAKGEQILATHPEYAGKLTFTVVSDYGKAGTWDEAVKEGNFDYVIHTAAPLLDDPGNTDFKRDFLEPSVDGAVELLKSASKYGKTIKAIAVTGSVNAMTTGMDIADRTFNSSEWLPVSIDDAVAANHPYISYCVAKAESEKAIWKYVEENSPSYTVSVLLPALIFGPPIQPVSSLKKINYSSDVFYSLFNGTYEVVPDTSFPSYIDVRDLASAHILSLTTPAVANKRFMIGGNKYSSRIAVDALKTVPELEGRLPKDGSEEEKVLESDDVLEWNEKLGLKPRTPVQTFGDAARRLLELEKVFGGK</sequence>
<protein>
    <recommendedName>
        <fullName evidence="3">NAD-dependent epimerase/dehydratase domain-containing protein</fullName>
    </recommendedName>
</protein>
<dbReference type="OrthoDB" id="2735536at2759"/>
<evidence type="ECO:0000256" key="1">
    <source>
        <dbReference type="ARBA" id="ARBA00023002"/>
    </source>
</evidence>
<dbReference type="Proteomes" id="UP000664132">
    <property type="component" value="Unassembled WGS sequence"/>
</dbReference>
<evidence type="ECO:0000256" key="2">
    <source>
        <dbReference type="ARBA" id="ARBA00023445"/>
    </source>
</evidence>
<evidence type="ECO:0000313" key="5">
    <source>
        <dbReference type="Proteomes" id="UP000664132"/>
    </source>
</evidence>
<dbReference type="PANTHER" id="PTHR10366">
    <property type="entry name" value="NAD DEPENDENT EPIMERASE/DEHYDRATASE"/>
    <property type="match status" value="1"/>
</dbReference>
<dbReference type="GO" id="GO:0016616">
    <property type="term" value="F:oxidoreductase activity, acting on the CH-OH group of donors, NAD or NADP as acceptor"/>
    <property type="evidence" value="ECO:0007669"/>
    <property type="project" value="TreeGrafter"/>
</dbReference>